<feature type="chain" id="PRO_5007574729" evidence="2">
    <location>
        <begin position="20"/>
        <end position="371"/>
    </location>
</feature>
<dbReference type="OrthoDB" id="9815657at2"/>
<dbReference type="Gene3D" id="2.120.10.30">
    <property type="entry name" value="TolB, C-terminal domain"/>
    <property type="match status" value="2"/>
</dbReference>
<keyword evidence="2" id="KW-0732">Signal</keyword>
<evidence type="ECO:0000256" key="2">
    <source>
        <dbReference type="SAM" id="SignalP"/>
    </source>
</evidence>
<proteinExistence type="inferred from homology"/>
<accession>A0A150XGA5</accession>
<dbReference type="AlphaFoldDB" id="A0A150XGA5"/>
<dbReference type="EMBL" id="LRPC01000001">
    <property type="protein sequence ID" value="KYG77747.1"/>
    <property type="molecule type" value="Genomic_DNA"/>
</dbReference>
<reference evidence="3 4" key="1">
    <citation type="submission" date="2016-01" db="EMBL/GenBank/DDBJ databases">
        <title>Genome sequencing of Roseivirga spongicola UST030701-084.</title>
        <authorList>
            <person name="Selvaratnam C."/>
            <person name="Thevarajoo S."/>
            <person name="Goh K.M."/>
            <person name="Ee R."/>
            <person name="Chan K.-G."/>
            <person name="Chong C.S."/>
        </authorList>
    </citation>
    <scope>NUCLEOTIDE SEQUENCE [LARGE SCALE GENOMIC DNA]</scope>
    <source>
        <strain evidence="3 4">UST030701-084</strain>
    </source>
</reference>
<organism evidence="3 4">
    <name type="scientific">Roseivirga spongicola</name>
    <dbReference type="NCBI Taxonomy" id="333140"/>
    <lineage>
        <taxon>Bacteria</taxon>
        <taxon>Pseudomonadati</taxon>
        <taxon>Bacteroidota</taxon>
        <taxon>Cytophagia</taxon>
        <taxon>Cytophagales</taxon>
        <taxon>Roseivirgaceae</taxon>
        <taxon>Roseivirga</taxon>
    </lineage>
</organism>
<comment type="similarity">
    <text evidence="1">Belongs to the TolB family.</text>
</comment>
<dbReference type="Proteomes" id="UP000075606">
    <property type="component" value="Unassembled WGS sequence"/>
</dbReference>
<dbReference type="Pfam" id="PF07676">
    <property type="entry name" value="PD40"/>
    <property type="match status" value="4"/>
</dbReference>
<name>A0A150XGA5_9BACT</name>
<evidence type="ECO:0000313" key="4">
    <source>
        <dbReference type="Proteomes" id="UP000075606"/>
    </source>
</evidence>
<dbReference type="SUPFAM" id="SSF82171">
    <property type="entry name" value="DPP6 N-terminal domain-like"/>
    <property type="match status" value="1"/>
</dbReference>
<dbReference type="RefSeq" id="WP_068216417.1">
    <property type="nucleotide sequence ID" value="NZ_LRPC01000001.1"/>
</dbReference>
<dbReference type="PANTHER" id="PTHR36842:SF1">
    <property type="entry name" value="PROTEIN TOLB"/>
    <property type="match status" value="1"/>
</dbReference>
<protein>
    <submittedName>
        <fullName evidence="3">Uncharacterized protein</fullName>
    </submittedName>
</protein>
<dbReference type="InterPro" id="IPR011042">
    <property type="entry name" value="6-blade_b-propeller_TolB-like"/>
</dbReference>
<comment type="caution">
    <text evidence="3">The sequence shown here is derived from an EMBL/GenBank/DDBJ whole genome shotgun (WGS) entry which is preliminary data.</text>
</comment>
<evidence type="ECO:0000313" key="3">
    <source>
        <dbReference type="EMBL" id="KYG77747.1"/>
    </source>
</evidence>
<dbReference type="PANTHER" id="PTHR36842">
    <property type="entry name" value="PROTEIN TOLB HOMOLOG"/>
    <property type="match status" value="1"/>
</dbReference>
<gene>
    <name evidence="3" type="ORF">AWW68_02985</name>
</gene>
<sequence length="371" mass="41475">MIRHYLLLLVTLVTLASCNQEKSNSTTTTDAHSAADSLLLHPEEMKYLKNIKQLTFGGNNAEAYWSFDDNYLVFQSDYSQWGANCDQIYVTDWRNDDLKNNAPTMVSTGMGRTTCSYFLPDNKTIVYGSTHLGDEDCPPVPERRADGKYVWPIYPSFDIFTADLDGNIINQLTSEPGYDAEATVSPKGDKIVFTSMRTGDLELFTMNIDGSDVKQITSELGYDGGAFFSPDGSKLIFRSSRPKTEEEIREYQDLLAEGLVMPTDMELYICNADGSDLRKLSDLGQANWAPFFHPSGEKIIFASNHTATRGFPFNLYMINTDGTGLTRITHDETFDAFPVFSNDGKYIVFSSNRNNGGTRDTNLFVAEWIGG</sequence>
<dbReference type="InterPro" id="IPR011659">
    <property type="entry name" value="WD40"/>
</dbReference>
<dbReference type="STRING" id="333140.AWW68_02985"/>
<keyword evidence="4" id="KW-1185">Reference proteome</keyword>
<evidence type="ECO:0000256" key="1">
    <source>
        <dbReference type="ARBA" id="ARBA00009820"/>
    </source>
</evidence>
<feature type="signal peptide" evidence="2">
    <location>
        <begin position="1"/>
        <end position="19"/>
    </location>
</feature>
<dbReference type="PROSITE" id="PS51257">
    <property type="entry name" value="PROKAR_LIPOPROTEIN"/>
    <property type="match status" value="1"/>
</dbReference>